<feature type="compositionally biased region" description="Basic and acidic residues" evidence="8">
    <location>
        <begin position="15"/>
        <end position="28"/>
    </location>
</feature>
<evidence type="ECO:0000256" key="6">
    <source>
        <dbReference type="ARBA" id="ARBA00023242"/>
    </source>
</evidence>
<organism evidence="10 11">
    <name type="scientific">Protea cynaroides</name>
    <dbReference type="NCBI Taxonomy" id="273540"/>
    <lineage>
        <taxon>Eukaryota</taxon>
        <taxon>Viridiplantae</taxon>
        <taxon>Streptophyta</taxon>
        <taxon>Embryophyta</taxon>
        <taxon>Tracheophyta</taxon>
        <taxon>Spermatophyta</taxon>
        <taxon>Magnoliopsida</taxon>
        <taxon>Proteales</taxon>
        <taxon>Proteaceae</taxon>
        <taxon>Protea</taxon>
    </lineage>
</organism>
<evidence type="ECO:0000256" key="8">
    <source>
        <dbReference type="SAM" id="MobiDB-lite"/>
    </source>
</evidence>
<dbReference type="Proteomes" id="UP001141806">
    <property type="component" value="Unassembled WGS sequence"/>
</dbReference>
<dbReference type="PROSITE" id="PS51519">
    <property type="entry name" value="RWP_RK"/>
    <property type="match status" value="1"/>
</dbReference>
<keyword evidence="11" id="KW-1185">Reference proteome</keyword>
<comment type="function">
    <text evidence="1">Putative transcription factor.</text>
</comment>
<dbReference type="InterPro" id="IPR044607">
    <property type="entry name" value="RKD-like"/>
</dbReference>
<evidence type="ECO:0000313" key="10">
    <source>
        <dbReference type="EMBL" id="KAJ4977471.1"/>
    </source>
</evidence>
<dbReference type="InterPro" id="IPR003035">
    <property type="entry name" value="RWP-RK_dom"/>
</dbReference>
<evidence type="ECO:0000259" key="9">
    <source>
        <dbReference type="PROSITE" id="PS51519"/>
    </source>
</evidence>
<comment type="caution">
    <text evidence="10">The sequence shown here is derived from an EMBL/GenBank/DDBJ whole genome shotgun (WGS) entry which is preliminary data.</text>
</comment>
<dbReference type="GO" id="GO:0003700">
    <property type="term" value="F:DNA-binding transcription factor activity"/>
    <property type="evidence" value="ECO:0007669"/>
    <property type="project" value="InterPro"/>
</dbReference>
<evidence type="ECO:0000256" key="1">
    <source>
        <dbReference type="ARBA" id="ARBA00004049"/>
    </source>
</evidence>
<reference evidence="10" key="1">
    <citation type="journal article" date="2023" name="Plant J.">
        <title>The genome of the king protea, Protea cynaroides.</title>
        <authorList>
            <person name="Chang J."/>
            <person name="Duong T.A."/>
            <person name="Schoeman C."/>
            <person name="Ma X."/>
            <person name="Roodt D."/>
            <person name="Barker N."/>
            <person name="Li Z."/>
            <person name="Van de Peer Y."/>
            <person name="Mizrachi E."/>
        </authorList>
    </citation>
    <scope>NUCLEOTIDE SEQUENCE</scope>
    <source>
        <tissue evidence="10">Young leaves</tissue>
    </source>
</reference>
<evidence type="ECO:0000256" key="7">
    <source>
        <dbReference type="SAM" id="Coils"/>
    </source>
</evidence>
<dbReference type="OrthoDB" id="6270329at2759"/>
<evidence type="ECO:0000256" key="4">
    <source>
        <dbReference type="ARBA" id="ARBA00023125"/>
    </source>
</evidence>
<evidence type="ECO:0000256" key="3">
    <source>
        <dbReference type="ARBA" id="ARBA00023054"/>
    </source>
</evidence>
<keyword evidence="6" id="KW-0539">Nucleus</keyword>
<evidence type="ECO:0000313" key="11">
    <source>
        <dbReference type="Proteomes" id="UP001141806"/>
    </source>
</evidence>
<accession>A0A9Q0KVI1</accession>
<dbReference type="GO" id="GO:0003677">
    <property type="term" value="F:DNA binding"/>
    <property type="evidence" value="ECO:0007669"/>
    <property type="project" value="UniProtKB-KW"/>
</dbReference>
<feature type="coiled-coil region" evidence="7">
    <location>
        <begin position="121"/>
        <end position="163"/>
    </location>
</feature>
<evidence type="ECO:0000256" key="5">
    <source>
        <dbReference type="ARBA" id="ARBA00023163"/>
    </source>
</evidence>
<gene>
    <name evidence="10" type="ORF">NE237_002577</name>
</gene>
<dbReference type="EMBL" id="JAMYWD010000003">
    <property type="protein sequence ID" value="KAJ4977471.1"/>
    <property type="molecule type" value="Genomic_DNA"/>
</dbReference>
<keyword evidence="4" id="KW-0238">DNA-binding</keyword>
<keyword evidence="5" id="KW-0804">Transcription</keyword>
<dbReference type="PANTHER" id="PTHR46373">
    <property type="entry name" value="PROTEIN RKD4"/>
    <property type="match status" value="1"/>
</dbReference>
<sequence>MPSFNPLMGSLPTHGGEDIKIGDGKGLETCDETSATGNNEPRNECVLYSNRNSEVGEDLRKVKRSDKEQKTNGSSELTKQVISSYFYMPITQAAKELNVGLTLLKKRCRELGINRWPHRKLMSLQTLIKNIQELREEEGEESEAQLRDAVELLEQERKLMEEMPDMQLEEKTKKLRQACFKANYKKRKLREVLDLGASPAHSYVEQSSLSNSSSNSSSFMFFQFP</sequence>
<keyword evidence="2" id="KW-0805">Transcription regulation</keyword>
<evidence type="ECO:0000256" key="2">
    <source>
        <dbReference type="ARBA" id="ARBA00023015"/>
    </source>
</evidence>
<dbReference type="AlphaFoldDB" id="A0A9Q0KVI1"/>
<keyword evidence="3 7" id="KW-0175">Coiled coil</keyword>
<protein>
    <recommendedName>
        <fullName evidence="9">RWP-RK domain-containing protein</fullName>
    </recommendedName>
</protein>
<dbReference type="Pfam" id="PF02042">
    <property type="entry name" value="RWP-RK"/>
    <property type="match status" value="1"/>
</dbReference>
<feature type="domain" description="RWP-RK" evidence="9">
    <location>
        <begin position="57"/>
        <end position="144"/>
    </location>
</feature>
<proteinExistence type="predicted"/>
<name>A0A9Q0KVI1_9MAGN</name>
<feature type="region of interest" description="Disordered" evidence="8">
    <location>
        <begin position="1"/>
        <end position="44"/>
    </location>
</feature>
<dbReference type="PANTHER" id="PTHR46373:SF2">
    <property type="entry name" value="RWP-RK DOMAIN-CONTAINING PROTEIN"/>
    <property type="match status" value="1"/>
</dbReference>